<feature type="compositionally biased region" description="Basic and acidic residues" evidence="1">
    <location>
        <begin position="436"/>
        <end position="448"/>
    </location>
</feature>
<reference evidence="2" key="1">
    <citation type="submission" date="2022-08" db="EMBL/GenBank/DDBJ databases">
        <authorList>
            <consortium name="DOE Joint Genome Institute"/>
            <person name="Min B."/>
            <person name="Riley R."/>
            <person name="Sierra-Patev S."/>
            <person name="Naranjo-Ortiz M."/>
            <person name="Looney B."/>
            <person name="Konkel Z."/>
            <person name="Slot J.C."/>
            <person name="Sakamoto Y."/>
            <person name="Steenwyk J.L."/>
            <person name="Rokas A."/>
            <person name="Carro J."/>
            <person name="Camarero S."/>
            <person name="Ferreira P."/>
            <person name="Molpeceres G."/>
            <person name="Ruiz-Duenas F.J."/>
            <person name="Serrano A."/>
            <person name="Henrissat B."/>
            <person name="Drula E."/>
            <person name="Hughes K.W."/>
            <person name="Mata J.L."/>
            <person name="Ishikawa N.K."/>
            <person name="Vargas-Isla R."/>
            <person name="Ushijima S."/>
            <person name="Smith C.A."/>
            <person name="Ahrendt S."/>
            <person name="Andreopoulos W."/>
            <person name="He G."/>
            <person name="Labutti K."/>
            <person name="Lipzen A."/>
            <person name="Ng V."/>
            <person name="Sandor L."/>
            <person name="Barry K."/>
            <person name="Martinez A.T."/>
            <person name="Xiao Y."/>
            <person name="Gibbons J.G."/>
            <person name="Terashima K."/>
            <person name="Hibbett D.S."/>
            <person name="Grigoriev I.V."/>
        </authorList>
    </citation>
    <scope>NUCLEOTIDE SEQUENCE</scope>
    <source>
        <strain evidence="2">TFB9207</strain>
    </source>
</reference>
<evidence type="ECO:0000313" key="2">
    <source>
        <dbReference type="EMBL" id="KAJ3843698.1"/>
    </source>
</evidence>
<evidence type="ECO:0000313" key="3">
    <source>
        <dbReference type="Proteomes" id="UP001163846"/>
    </source>
</evidence>
<dbReference type="EMBL" id="MU805969">
    <property type="protein sequence ID" value="KAJ3843698.1"/>
    <property type="molecule type" value="Genomic_DNA"/>
</dbReference>
<feature type="region of interest" description="Disordered" evidence="1">
    <location>
        <begin position="423"/>
        <end position="448"/>
    </location>
</feature>
<feature type="compositionally biased region" description="Low complexity" evidence="1">
    <location>
        <begin position="231"/>
        <end position="248"/>
    </location>
</feature>
<feature type="region of interest" description="Disordered" evidence="1">
    <location>
        <begin position="224"/>
        <end position="271"/>
    </location>
</feature>
<proteinExistence type="predicted"/>
<evidence type="ECO:0000256" key="1">
    <source>
        <dbReference type="SAM" id="MobiDB-lite"/>
    </source>
</evidence>
<organism evidence="2 3">
    <name type="scientific">Lentinula raphanica</name>
    <dbReference type="NCBI Taxonomy" id="153919"/>
    <lineage>
        <taxon>Eukaryota</taxon>
        <taxon>Fungi</taxon>
        <taxon>Dikarya</taxon>
        <taxon>Basidiomycota</taxon>
        <taxon>Agaricomycotina</taxon>
        <taxon>Agaricomycetes</taxon>
        <taxon>Agaricomycetidae</taxon>
        <taxon>Agaricales</taxon>
        <taxon>Marasmiineae</taxon>
        <taxon>Omphalotaceae</taxon>
        <taxon>Lentinula</taxon>
    </lineage>
</organism>
<accession>A0AA38PIR3</accession>
<evidence type="ECO:0008006" key="4">
    <source>
        <dbReference type="Google" id="ProtNLM"/>
    </source>
</evidence>
<sequence>MSETSAPPPRAATKGPAYMPAPGSPKAPDKFKGDGSVLRDFIEEFETCANDQELTGEEKVRAITKYVDSSTKKYWKTLEGYEFRNWDKLKDDLYDAYPGSKKGHRYNLKGLRKLAEKNGESRIEEEADLIDYARNFRVISKPLIADKKLTEVEADRYFWYGLHKRDRKAIMRRVELKDPDFDCTTVPDRELALRIGREVFSDDVLGMESDDPIADLVKKKDKKKKKKAKVVDSSSESSSESSDSSSSSDSEDEKSKKKRMPKQEVRTTVVEKPPVDSIEDLAKQLRALNVHDVNYAGVYATLVNRAPMVASAIAALPPMQQQQPQTMMAALPTMQMAPYPNRNQQPVTYPNTIPVQQNQFRGGPRNDQRPYTGPLPTDILCHFCKENHLIRNCPHCPEYMRQNRVAQIGRWFCWPDGHPRARQRIQADPTTGVKGTVDREEHGPQQGF</sequence>
<gene>
    <name evidence="2" type="ORF">F5878DRAFT_527272</name>
</gene>
<comment type="caution">
    <text evidence="2">The sequence shown here is derived from an EMBL/GenBank/DDBJ whole genome shotgun (WGS) entry which is preliminary data.</text>
</comment>
<protein>
    <recommendedName>
        <fullName evidence="4">Retrotransposon gag domain-containing protein</fullName>
    </recommendedName>
</protein>
<name>A0AA38PIR3_9AGAR</name>
<feature type="region of interest" description="Disordered" evidence="1">
    <location>
        <begin position="1"/>
        <end position="33"/>
    </location>
</feature>
<dbReference type="AlphaFoldDB" id="A0AA38PIR3"/>
<feature type="compositionally biased region" description="Pro residues" evidence="1">
    <location>
        <begin position="1"/>
        <end position="10"/>
    </location>
</feature>
<dbReference type="Proteomes" id="UP001163846">
    <property type="component" value="Unassembled WGS sequence"/>
</dbReference>
<keyword evidence="3" id="KW-1185">Reference proteome</keyword>